<evidence type="ECO:0000313" key="10">
    <source>
        <dbReference type="Proteomes" id="UP000183812"/>
    </source>
</evidence>
<dbReference type="EMBL" id="FNAY01000001">
    <property type="protein sequence ID" value="SDE42063.1"/>
    <property type="molecule type" value="Genomic_DNA"/>
</dbReference>
<dbReference type="PANTHER" id="PTHR43289">
    <property type="entry name" value="MITOGEN-ACTIVATED PROTEIN KINASE KINASE KINASE 20-RELATED"/>
    <property type="match status" value="1"/>
</dbReference>
<accession>A0A1G7CS51</accession>
<evidence type="ECO:0000256" key="5">
    <source>
        <dbReference type="PROSITE-ProRule" id="PRU10141"/>
    </source>
</evidence>
<dbReference type="AlphaFoldDB" id="A0A1G7CS51"/>
<evidence type="ECO:0000256" key="1">
    <source>
        <dbReference type="ARBA" id="ARBA00022679"/>
    </source>
</evidence>
<dbReference type="InterPro" id="IPR000719">
    <property type="entry name" value="Prot_kinase_dom"/>
</dbReference>
<dbReference type="SUPFAM" id="SSF56112">
    <property type="entry name" value="Protein kinase-like (PK-like)"/>
    <property type="match status" value="1"/>
</dbReference>
<dbReference type="Gene3D" id="3.30.200.20">
    <property type="entry name" value="Phosphorylase Kinase, domain 1"/>
    <property type="match status" value="1"/>
</dbReference>
<keyword evidence="2 5" id="KW-0547">Nucleotide-binding</keyword>
<dbReference type="InterPro" id="IPR011009">
    <property type="entry name" value="Kinase-like_dom_sf"/>
</dbReference>
<evidence type="ECO:0000256" key="3">
    <source>
        <dbReference type="ARBA" id="ARBA00022777"/>
    </source>
</evidence>
<keyword evidence="1" id="KW-0808">Transferase</keyword>
<feature type="binding site" evidence="5">
    <location>
        <position position="47"/>
    </location>
    <ligand>
        <name>ATP</name>
        <dbReference type="ChEBI" id="CHEBI:30616"/>
    </ligand>
</feature>
<evidence type="ECO:0000256" key="6">
    <source>
        <dbReference type="SAM" id="MobiDB-lite"/>
    </source>
</evidence>
<evidence type="ECO:0000256" key="7">
    <source>
        <dbReference type="SAM" id="Phobius"/>
    </source>
</evidence>
<feature type="compositionally biased region" description="Pro residues" evidence="6">
    <location>
        <begin position="290"/>
        <end position="304"/>
    </location>
</feature>
<evidence type="ECO:0000256" key="2">
    <source>
        <dbReference type="ARBA" id="ARBA00022741"/>
    </source>
</evidence>
<dbReference type="GO" id="GO:0004674">
    <property type="term" value="F:protein serine/threonine kinase activity"/>
    <property type="evidence" value="ECO:0007669"/>
    <property type="project" value="TreeGrafter"/>
</dbReference>
<dbReference type="PANTHER" id="PTHR43289:SF6">
    <property type="entry name" value="SERINE_THREONINE-PROTEIN KINASE NEKL-3"/>
    <property type="match status" value="1"/>
</dbReference>
<evidence type="ECO:0000259" key="8">
    <source>
        <dbReference type="PROSITE" id="PS50011"/>
    </source>
</evidence>
<gene>
    <name evidence="9" type="ORF">SAMN04244550_00361</name>
</gene>
<feature type="region of interest" description="Disordered" evidence="6">
    <location>
        <begin position="285"/>
        <end position="304"/>
    </location>
</feature>
<dbReference type="Pfam" id="PF00069">
    <property type="entry name" value="Pkinase"/>
    <property type="match status" value="1"/>
</dbReference>
<dbReference type="RefSeq" id="WP_074552569.1">
    <property type="nucleotide sequence ID" value="NZ_CP119563.1"/>
</dbReference>
<reference evidence="9 10" key="1">
    <citation type="submission" date="2016-10" db="EMBL/GenBank/DDBJ databases">
        <authorList>
            <person name="de Groot N.N."/>
        </authorList>
    </citation>
    <scope>NUCLEOTIDE SEQUENCE [LARGE SCALE GENOMIC DNA]</scope>
    <source>
        <strain evidence="10">DSM 938 / 37b4</strain>
    </source>
</reference>
<dbReference type="GO" id="GO:0005524">
    <property type="term" value="F:ATP binding"/>
    <property type="evidence" value="ECO:0007669"/>
    <property type="project" value="UniProtKB-UniRule"/>
</dbReference>
<proteinExistence type="predicted"/>
<dbReference type="CDD" id="cd14014">
    <property type="entry name" value="STKc_PknB_like"/>
    <property type="match status" value="1"/>
</dbReference>
<sequence length="450" mass="47104">MSAGTQVLKPGSVVQDSYRIESLLGEGGMGATYRAINLATGHPVAVKVMSPAFAANRQAVELFRRESTHLRAVQHEAIIRYETTLQDREGRLFLVMEFVDGKPLKHYLARGQRLGSADVLGLGLRLAQGLDCIHALGLVHRDIAPDNILIPGDNVKKAKLIDFGLASDTIGTDKSIIGTGFAGKLDFCAPEQFGLFGNRVGAATDCYALGLVLMKVAGLAVPGEGKGLAAIEDRRDDIGIDGTRISEPLCRVLERLLVADPAGRAIDLVPLFEQAVLDTAHRLDKTPAAKAPPPSAVPPLPPAVEPAPGKANARAGLLIALGLVVLLALGGAGFALMGQHGSARSDAVALAGQALQDDDPMARVDALIATGGADNLNAALGSLMKLANDPVQPLQIRREATLAIARMYDPATHDPARSPFAAPDPAAAQRFYQKAAALTEDAAAQARVSP</sequence>
<organism evidence="9 10">
    <name type="scientific">Rhodobacter capsulatus</name>
    <name type="common">Rhodopseudomonas capsulata</name>
    <dbReference type="NCBI Taxonomy" id="1061"/>
    <lineage>
        <taxon>Bacteria</taxon>
        <taxon>Pseudomonadati</taxon>
        <taxon>Pseudomonadota</taxon>
        <taxon>Alphaproteobacteria</taxon>
        <taxon>Rhodobacterales</taxon>
        <taxon>Rhodobacter group</taxon>
        <taxon>Rhodobacter</taxon>
    </lineage>
</organism>
<dbReference type="PROSITE" id="PS00109">
    <property type="entry name" value="PROTEIN_KINASE_TYR"/>
    <property type="match status" value="1"/>
</dbReference>
<evidence type="ECO:0000256" key="4">
    <source>
        <dbReference type="ARBA" id="ARBA00022840"/>
    </source>
</evidence>
<feature type="transmembrane region" description="Helical" evidence="7">
    <location>
        <begin position="315"/>
        <end position="336"/>
    </location>
</feature>
<keyword evidence="4 5" id="KW-0067">ATP-binding</keyword>
<dbReference type="Gene3D" id="1.10.510.10">
    <property type="entry name" value="Transferase(Phosphotransferase) domain 1"/>
    <property type="match status" value="1"/>
</dbReference>
<dbReference type="OrthoDB" id="9801841at2"/>
<name>A0A1G7CS51_RHOCA</name>
<keyword evidence="7" id="KW-1133">Transmembrane helix</keyword>
<feature type="domain" description="Protein kinase" evidence="8">
    <location>
        <begin position="18"/>
        <end position="277"/>
    </location>
</feature>
<dbReference type="InterPro" id="IPR020635">
    <property type="entry name" value="Tyr_kinase_cat_dom"/>
</dbReference>
<keyword evidence="7" id="KW-0812">Transmembrane</keyword>
<dbReference type="InterPro" id="IPR017441">
    <property type="entry name" value="Protein_kinase_ATP_BS"/>
</dbReference>
<keyword evidence="7" id="KW-0472">Membrane</keyword>
<dbReference type="Proteomes" id="UP000183812">
    <property type="component" value="Unassembled WGS sequence"/>
</dbReference>
<evidence type="ECO:0000313" key="9">
    <source>
        <dbReference type="EMBL" id="SDE42063.1"/>
    </source>
</evidence>
<dbReference type="GO" id="GO:0004713">
    <property type="term" value="F:protein tyrosine kinase activity"/>
    <property type="evidence" value="ECO:0007669"/>
    <property type="project" value="InterPro"/>
</dbReference>
<dbReference type="InterPro" id="IPR008266">
    <property type="entry name" value="Tyr_kinase_AS"/>
</dbReference>
<dbReference type="PROSITE" id="PS50011">
    <property type="entry name" value="PROTEIN_KINASE_DOM"/>
    <property type="match status" value="1"/>
</dbReference>
<dbReference type="PROSITE" id="PS00107">
    <property type="entry name" value="PROTEIN_KINASE_ATP"/>
    <property type="match status" value="1"/>
</dbReference>
<dbReference type="SMART" id="SM00219">
    <property type="entry name" value="TyrKc"/>
    <property type="match status" value="1"/>
</dbReference>
<protein>
    <recommendedName>
        <fullName evidence="8">Protein kinase domain-containing protein</fullName>
    </recommendedName>
</protein>
<keyword evidence="3" id="KW-0418">Kinase</keyword>